<dbReference type="InterPro" id="IPR000847">
    <property type="entry name" value="LysR_HTH_N"/>
</dbReference>
<organism evidence="6 7">
    <name type="scientific">Pseudoxanthomonas winnipegensis</name>
    <dbReference type="NCBI Taxonomy" id="2480810"/>
    <lineage>
        <taxon>Bacteria</taxon>
        <taxon>Pseudomonadati</taxon>
        <taxon>Pseudomonadota</taxon>
        <taxon>Gammaproteobacteria</taxon>
        <taxon>Lysobacterales</taxon>
        <taxon>Lysobacteraceae</taxon>
        <taxon>Pseudoxanthomonas</taxon>
    </lineage>
</organism>
<dbReference type="PROSITE" id="PS50931">
    <property type="entry name" value="HTH_LYSR"/>
    <property type="match status" value="1"/>
</dbReference>
<dbReference type="Pfam" id="PF00126">
    <property type="entry name" value="HTH_1"/>
    <property type="match status" value="1"/>
</dbReference>
<accession>A0A4Q8L4P8</accession>
<evidence type="ECO:0000259" key="5">
    <source>
        <dbReference type="PROSITE" id="PS50931"/>
    </source>
</evidence>
<sequence length="332" mass="36801">MTLRRIDLNLFRVFEAVLKHRSIVGASRELSITPSAVSHAIARLRASLADPLFVPCESGMEPTARALELAPHVQGGLERIDLALRSRPFVAHEAVRTFRLAMSDYAALTILPPLIQRLQTQAPGIDLRVFPFSRSDTVRQIDDGRLDLVVGWFTELPPRMRRVLLWKDVESIIARAGHPLAGRPVTREDLLRYPHVVVELTGSGDLHEEGYLAERGVTQRVWLERLLLDTREDGGAIIGRAALSVPHYAEVIPVVMASDMLATLPLGYTRPAVEQGQVVHIPLPYEPVVGTLEAIWHQRSDDDAALNWLIRQAREATGMFDQGKAEGGSSGH</sequence>
<proteinExistence type="inferred from homology"/>
<keyword evidence="4" id="KW-0804">Transcription</keyword>
<dbReference type="GO" id="GO:0003677">
    <property type="term" value="F:DNA binding"/>
    <property type="evidence" value="ECO:0007669"/>
    <property type="project" value="UniProtKB-KW"/>
</dbReference>
<dbReference type="GO" id="GO:0003700">
    <property type="term" value="F:DNA-binding transcription factor activity"/>
    <property type="evidence" value="ECO:0007669"/>
    <property type="project" value="InterPro"/>
</dbReference>
<dbReference type="Gene3D" id="1.10.10.10">
    <property type="entry name" value="Winged helix-like DNA-binding domain superfamily/Winged helix DNA-binding domain"/>
    <property type="match status" value="1"/>
</dbReference>
<dbReference type="InterPro" id="IPR036390">
    <property type="entry name" value="WH_DNA-bd_sf"/>
</dbReference>
<comment type="caution">
    <text evidence="6">The sequence shown here is derived from an EMBL/GenBank/DDBJ whole genome shotgun (WGS) entry which is preliminary data.</text>
</comment>
<dbReference type="RefSeq" id="WP_130553010.1">
    <property type="nucleotide sequence ID" value="NZ_SHMC01000011.1"/>
</dbReference>
<dbReference type="Pfam" id="PF03466">
    <property type="entry name" value="LysR_substrate"/>
    <property type="match status" value="1"/>
</dbReference>
<protein>
    <submittedName>
        <fullName evidence="6">LysR family transcriptional regulator</fullName>
    </submittedName>
</protein>
<comment type="similarity">
    <text evidence="1">Belongs to the LysR transcriptional regulatory family.</text>
</comment>
<dbReference type="AlphaFoldDB" id="A0A4Q8L4P8"/>
<dbReference type="InterPro" id="IPR005119">
    <property type="entry name" value="LysR_subst-bd"/>
</dbReference>
<keyword evidence="3" id="KW-0238">DNA-binding</keyword>
<feature type="domain" description="HTH lysR-type" evidence="5">
    <location>
        <begin position="6"/>
        <end position="63"/>
    </location>
</feature>
<evidence type="ECO:0000256" key="4">
    <source>
        <dbReference type="ARBA" id="ARBA00023163"/>
    </source>
</evidence>
<evidence type="ECO:0000313" key="7">
    <source>
        <dbReference type="Proteomes" id="UP000292627"/>
    </source>
</evidence>
<evidence type="ECO:0000256" key="2">
    <source>
        <dbReference type="ARBA" id="ARBA00023015"/>
    </source>
</evidence>
<dbReference type="OrthoDB" id="9814165at2"/>
<dbReference type="EMBL" id="SHMC01000011">
    <property type="protein sequence ID" value="TAA20115.1"/>
    <property type="molecule type" value="Genomic_DNA"/>
</dbReference>
<evidence type="ECO:0000256" key="1">
    <source>
        <dbReference type="ARBA" id="ARBA00009437"/>
    </source>
</evidence>
<evidence type="ECO:0000256" key="3">
    <source>
        <dbReference type="ARBA" id="ARBA00023125"/>
    </source>
</evidence>
<keyword evidence="2" id="KW-0805">Transcription regulation</keyword>
<reference evidence="6 7" key="1">
    <citation type="submission" date="2019-02" db="EMBL/GenBank/DDBJ databases">
        <title>WGS of Pseudoxanthomonas species novum from clinical isolates.</title>
        <authorList>
            <person name="Bernier A.-M."/>
            <person name="Bernard K."/>
            <person name="Vachon A."/>
        </authorList>
    </citation>
    <scope>NUCLEOTIDE SEQUENCE [LARGE SCALE GENOMIC DNA]</scope>
    <source>
        <strain evidence="6 7">NML171200</strain>
    </source>
</reference>
<dbReference type="Gene3D" id="3.40.190.10">
    <property type="entry name" value="Periplasmic binding protein-like II"/>
    <property type="match status" value="2"/>
</dbReference>
<gene>
    <name evidence="6" type="ORF">EA660_18960</name>
</gene>
<dbReference type="PANTHER" id="PTHR30118:SF15">
    <property type="entry name" value="TRANSCRIPTIONAL REGULATORY PROTEIN"/>
    <property type="match status" value="1"/>
</dbReference>
<evidence type="ECO:0000313" key="6">
    <source>
        <dbReference type="EMBL" id="TAA20115.1"/>
    </source>
</evidence>
<dbReference type="SUPFAM" id="SSF46785">
    <property type="entry name" value="Winged helix' DNA-binding domain"/>
    <property type="match status" value="1"/>
</dbReference>
<dbReference type="InterPro" id="IPR050389">
    <property type="entry name" value="LysR-type_TF"/>
</dbReference>
<name>A0A4Q8L4P8_9GAMM</name>
<dbReference type="Proteomes" id="UP000292627">
    <property type="component" value="Unassembled WGS sequence"/>
</dbReference>
<dbReference type="PANTHER" id="PTHR30118">
    <property type="entry name" value="HTH-TYPE TRANSCRIPTIONAL REGULATOR LEUO-RELATED"/>
    <property type="match status" value="1"/>
</dbReference>
<dbReference type="InterPro" id="IPR036388">
    <property type="entry name" value="WH-like_DNA-bd_sf"/>
</dbReference>
<dbReference type="SUPFAM" id="SSF53850">
    <property type="entry name" value="Periplasmic binding protein-like II"/>
    <property type="match status" value="1"/>
</dbReference>